<dbReference type="EMBL" id="NHNI01000002">
    <property type="protein sequence ID" value="OZY85036.1"/>
    <property type="molecule type" value="Genomic_DNA"/>
</dbReference>
<reference evidence="2" key="1">
    <citation type="submission" date="2017-05" db="EMBL/GenBank/DDBJ databases">
        <authorList>
            <person name="Barney B.M."/>
        </authorList>
    </citation>
    <scope>NUCLEOTIDE SEQUENCE [LARGE SCALE GENOMIC DNA]</scope>
    <source>
        <strain evidence="2">PSBB022</strain>
    </source>
</reference>
<dbReference type="Proteomes" id="UP000216101">
    <property type="component" value="Unassembled WGS sequence"/>
</dbReference>
<proteinExistence type="predicted"/>
<organism evidence="1 2">
    <name type="scientific">Cellvibrio mixtus</name>
    <dbReference type="NCBI Taxonomy" id="39650"/>
    <lineage>
        <taxon>Bacteria</taxon>
        <taxon>Pseudomonadati</taxon>
        <taxon>Pseudomonadota</taxon>
        <taxon>Gammaproteobacteria</taxon>
        <taxon>Cellvibrionales</taxon>
        <taxon>Cellvibrionaceae</taxon>
        <taxon>Cellvibrio</taxon>
    </lineage>
</organism>
<accession>A0A266Q5Z5</accession>
<name>A0A266Q5Z5_9GAMM</name>
<gene>
    <name evidence="1" type="ORF">CBP51_17970</name>
</gene>
<sequence>MSISNFSLVNQKLAFAKTLCVLAGEASLSSSISHSALRLRQDALLSSCAFQLSLAFHFYLREIADRSYLKNSGAISSLDELAQSLTQSDKYPSEIIELRELASQSGSWLEQLLRYTQAASQSPRKEKEQKSFPQDNLILAVDITASEEQSLSLTLEVVEFWAEAFRAMVLRQRDTSAEF</sequence>
<evidence type="ECO:0000313" key="1">
    <source>
        <dbReference type="EMBL" id="OZY85036.1"/>
    </source>
</evidence>
<dbReference type="AlphaFoldDB" id="A0A266Q5Z5"/>
<dbReference type="InterPro" id="IPR046493">
    <property type="entry name" value="DUF6586"/>
</dbReference>
<protein>
    <recommendedName>
        <fullName evidence="3">PasA protein</fullName>
    </recommendedName>
</protein>
<evidence type="ECO:0000313" key="2">
    <source>
        <dbReference type="Proteomes" id="UP000216101"/>
    </source>
</evidence>
<comment type="caution">
    <text evidence="1">The sequence shown here is derived from an EMBL/GenBank/DDBJ whole genome shotgun (WGS) entry which is preliminary data.</text>
</comment>
<keyword evidence="2" id="KW-1185">Reference proteome</keyword>
<dbReference type="Pfam" id="PF20227">
    <property type="entry name" value="DUF6586"/>
    <property type="match status" value="1"/>
</dbReference>
<evidence type="ECO:0008006" key="3">
    <source>
        <dbReference type="Google" id="ProtNLM"/>
    </source>
</evidence>
<dbReference type="RefSeq" id="WP_094985974.1">
    <property type="nucleotide sequence ID" value="NZ_NHNI01000002.1"/>
</dbReference>